<dbReference type="Pfam" id="PF01926">
    <property type="entry name" value="MMR_HSR1"/>
    <property type="match status" value="2"/>
</dbReference>
<dbReference type="PANTHER" id="PTHR42714:SF2">
    <property type="entry name" value="TRNA MODIFICATION GTPASE GTPBP3, MITOCHONDRIAL"/>
    <property type="match status" value="1"/>
</dbReference>
<dbReference type="GO" id="GO:0002098">
    <property type="term" value="P:tRNA wobble uridine modification"/>
    <property type="evidence" value="ECO:0007669"/>
    <property type="project" value="TreeGrafter"/>
</dbReference>
<dbReference type="Gene3D" id="3.40.50.300">
    <property type="entry name" value="P-loop containing nucleotide triphosphate hydrolases"/>
    <property type="match status" value="2"/>
</dbReference>
<comment type="caution">
    <text evidence="2">The sequence shown here is derived from an EMBL/GenBank/DDBJ whole genome shotgun (WGS) entry which is preliminary data.</text>
</comment>
<dbReference type="CDD" id="cd00882">
    <property type="entry name" value="Ras_like_GTPase"/>
    <property type="match status" value="1"/>
</dbReference>
<gene>
    <name evidence="2" type="ORF">FHR83_003412</name>
</gene>
<sequence>MTSDLVSFEDAVRSAVEQGSAELARLDEIVGELARAFAPGQRGGPASSPLITRLDDFTAEFPAHLRVHLDRERESLASFNIAFFGRTGVGKSTLLSVFGRLDGTYVSPGESDCTTEVQAVEWRNCRLYDTPGINGWGRTESRESLEAKARRAVEVADVVLLCFDSQSQQAMEFAKIAAWIRDYGKPAVAVLNSRNAQWRHPARVVAPLRRNLSEQVRQHADNIRTHLVTIGLPETPIVAIHGQRALFARAATPFRGVAADGLDFERDTFGIEYLERWSNFGTLERLMAHLIEEGAADLRLAALRRDVESRCRRGIGELEDLAAAIDQEAGSLERDIESLFAVLGYPDDAERAGWPHDAALGADLVEVSEAARGVPYTSPPKGTLDRFVRHLTASHLAGCRRQAKADVDELIRTAFAEKRAVEETEFIEAVFDEDAVGAAVAAVWADRGEFLQRELEVAVGPESTGNAMTVSHTAKILGGEGSGVMGDVVKGSGIALGLGAAAVPLAALLLSNPVGWVIGATAVGVGIVSQVQQYFGRKMSDEEAERAREARSQATVTGHRAVDETFTGYEDSLVAESRKAAWTLLGPAVTESLRTAIELRTARARIDRLIDDLRAHAGAIAPAPAVADVLQRAQRRMGGSTAEVTRLFLGEDWLEANLDPHRPAQIDQTLQQGYAERRHQDHERLTRVLATAWNTPSTAAIHSWRADLEEAARHDPELFDIVRAFWSVDGAKPAFAVLGDYNSGKSSLIRRIMVDSGRETPAAIDIRATPATAATTRYPFPGFDLVDTPGLQSGHGEHDTIAYEAIVEAALVFVVVHINLLVGNTALLEDLARGAETIAAKGGRMVFLINRCDELGMNPLAEPAAFLNLQDRKREELRTAFAARGIEIGTDRIHCLSGDPFGLVGAVPGAQPAAFDENRLWDGVAALTSTLSGLTDERLSAASSSAAFDTAVTGLKRRRHALEQAQADAENEMRRSEPVIATVRAAVKDAVILENSLREAARRTVDRHLVAAKSAVVKIERKDAKKLEDLVQSWWKAPEFEADLERYLADAAHRLDEWYSDHMSAIGREMRAAELQVAPELAAEFQAKGNAWYENVTSGAGNVAGAVAPLVNALGTRDAVYAIGKYFGHSFKPWGAVNGAARVARAGFVLGLVASAADVAMMANDKHKDGKHKGQQDSALREIDESAAGLVEQIMRGDRGDGPVGYLEQQIRELEALLGVHLDRETSLQTEIDSARTRAGTADALITAADELTGTTGRNE</sequence>
<dbReference type="GO" id="GO:0005737">
    <property type="term" value="C:cytoplasm"/>
    <property type="evidence" value="ECO:0007669"/>
    <property type="project" value="TreeGrafter"/>
</dbReference>
<dbReference type="PANTHER" id="PTHR42714">
    <property type="entry name" value="TRNA MODIFICATION GTPASE GTPBP3"/>
    <property type="match status" value="1"/>
</dbReference>
<dbReference type="GO" id="GO:0005525">
    <property type="term" value="F:GTP binding"/>
    <property type="evidence" value="ECO:0007669"/>
    <property type="project" value="InterPro"/>
</dbReference>
<name>A0A7W5FEW9_9ACTN</name>
<organism evidence="2 3">
    <name type="scientific">Actinoplanes campanulatus</name>
    <dbReference type="NCBI Taxonomy" id="113559"/>
    <lineage>
        <taxon>Bacteria</taxon>
        <taxon>Bacillati</taxon>
        <taxon>Actinomycetota</taxon>
        <taxon>Actinomycetes</taxon>
        <taxon>Micromonosporales</taxon>
        <taxon>Micromonosporaceae</taxon>
        <taxon>Actinoplanes</taxon>
    </lineage>
</organism>
<feature type="domain" description="G" evidence="1">
    <location>
        <begin position="736"/>
        <end position="824"/>
    </location>
</feature>
<protein>
    <submittedName>
        <fullName evidence="2">Putative GTPase</fullName>
    </submittedName>
</protein>
<proteinExistence type="predicted"/>
<dbReference type="AlphaFoldDB" id="A0A7W5FEW9"/>
<dbReference type="SUPFAM" id="SSF52540">
    <property type="entry name" value="P-loop containing nucleoside triphosphate hydrolases"/>
    <property type="match status" value="2"/>
</dbReference>
<reference evidence="2 3" key="1">
    <citation type="submission" date="2020-08" db="EMBL/GenBank/DDBJ databases">
        <title>Genomic Encyclopedia of Type Strains, Phase III (KMG-III): the genomes of soil and plant-associated and newly described type strains.</title>
        <authorList>
            <person name="Whitman W."/>
        </authorList>
    </citation>
    <scope>NUCLEOTIDE SEQUENCE [LARGE SCALE GENOMIC DNA]</scope>
    <source>
        <strain evidence="2 3">CECT 3287</strain>
    </source>
</reference>
<evidence type="ECO:0000313" key="3">
    <source>
        <dbReference type="Proteomes" id="UP000590749"/>
    </source>
</evidence>
<dbReference type="GO" id="GO:0030488">
    <property type="term" value="P:tRNA methylation"/>
    <property type="evidence" value="ECO:0007669"/>
    <property type="project" value="TreeGrafter"/>
</dbReference>
<evidence type="ECO:0000313" key="2">
    <source>
        <dbReference type="EMBL" id="MBB3095742.1"/>
    </source>
</evidence>
<feature type="domain" description="G" evidence="1">
    <location>
        <begin position="81"/>
        <end position="192"/>
    </location>
</feature>
<accession>A0A7W5FEW9</accession>
<dbReference type="Proteomes" id="UP000590749">
    <property type="component" value="Unassembled WGS sequence"/>
</dbReference>
<evidence type="ECO:0000259" key="1">
    <source>
        <dbReference type="Pfam" id="PF01926"/>
    </source>
</evidence>
<dbReference type="RefSeq" id="WP_183220681.1">
    <property type="nucleotide sequence ID" value="NZ_BMPW01000004.1"/>
</dbReference>
<dbReference type="EMBL" id="JACHXF010000006">
    <property type="protein sequence ID" value="MBB3095742.1"/>
    <property type="molecule type" value="Genomic_DNA"/>
</dbReference>
<dbReference type="InterPro" id="IPR027417">
    <property type="entry name" value="P-loop_NTPase"/>
</dbReference>
<dbReference type="InterPro" id="IPR006073">
    <property type="entry name" value="GTP-bd"/>
</dbReference>
<keyword evidence="3" id="KW-1185">Reference proteome</keyword>